<reference evidence="2" key="1">
    <citation type="journal article" date="2018" name="Nat. Microbiol.">
        <title>Leveraging single-cell genomics to expand the fungal tree of life.</title>
        <authorList>
            <person name="Ahrendt S.R."/>
            <person name="Quandt C.A."/>
            <person name="Ciobanu D."/>
            <person name="Clum A."/>
            <person name="Salamov A."/>
            <person name="Andreopoulos B."/>
            <person name="Cheng J.F."/>
            <person name="Woyke T."/>
            <person name="Pelin A."/>
            <person name="Henrissat B."/>
            <person name="Reynolds N.K."/>
            <person name="Benny G.L."/>
            <person name="Smith M.E."/>
            <person name="James T.Y."/>
            <person name="Grigoriev I.V."/>
        </authorList>
    </citation>
    <scope>NUCLEOTIDE SEQUENCE [LARGE SCALE GENOMIC DNA]</scope>
</reference>
<organism evidence="1 2">
    <name type="scientific">Piptocephalis cylindrospora</name>
    <dbReference type="NCBI Taxonomy" id="1907219"/>
    <lineage>
        <taxon>Eukaryota</taxon>
        <taxon>Fungi</taxon>
        <taxon>Fungi incertae sedis</taxon>
        <taxon>Zoopagomycota</taxon>
        <taxon>Zoopagomycotina</taxon>
        <taxon>Zoopagomycetes</taxon>
        <taxon>Zoopagales</taxon>
        <taxon>Piptocephalidaceae</taxon>
        <taxon>Piptocephalis</taxon>
    </lineage>
</organism>
<dbReference type="InterPro" id="IPR005366">
    <property type="entry name" value="EMC8/9"/>
</dbReference>
<dbReference type="AlphaFoldDB" id="A0A4P9Y0I2"/>
<dbReference type="OrthoDB" id="194468at2759"/>
<dbReference type="PANTHER" id="PTHR12941">
    <property type="entry name" value="ER MEMBRANE PROTEIN COMPLEX"/>
    <property type="match status" value="1"/>
</dbReference>
<dbReference type="CDD" id="cd08060">
    <property type="entry name" value="MPN_UPF0172"/>
    <property type="match status" value="1"/>
</dbReference>
<dbReference type="PANTHER" id="PTHR12941:SF10">
    <property type="entry name" value="ER MEMBRANE PROTEIN COMPLEX SUBUNIT 8_9 HOMOLOG"/>
    <property type="match status" value="1"/>
</dbReference>
<gene>
    <name evidence="1" type="ORF">BJ684DRAFT_21210</name>
</gene>
<dbReference type="Proteomes" id="UP000267251">
    <property type="component" value="Unassembled WGS sequence"/>
</dbReference>
<protein>
    <recommendedName>
        <fullName evidence="3">MPN domain-containing protein</fullName>
    </recommendedName>
</protein>
<proteinExistence type="predicted"/>
<dbReference type="GO" id="GO:0072546">
    <property type="term" value="C:EMC complex"/>
    <property type="evidence" value="ECO:0007669"/>
    <property type="project" value="InterPro"/>
</dbReference>
<evidence type="ECO:0008006" key="3">
    <source>
        <dbReference type="Google" id="ProtNLM"/>
    </source>
</evidence>
<dbReference type="Pfam" id="PF03665">
    <property type="entry name" value="UPF0172"/>
    <property type="match status" value="1"/>
</dbReference>
<dbReference type="Gene3D" id="3.40.140.10">
    <property type="entry name" value="Cytidine Deaminase, domain 2"/>
    <property type="match status" value="1"/>
</dbReference>
<sequence length="209" mass="22757">MPQYTLSHKAYLKMALHAAKHPALAVDGLLLGTMPPSATSITVTDALPLRHHHLSLSTVLDTGMTQAEMYAKEQQVRILGYYYVPSSLTDRSLPKTGEAIAKAIHSSCPHAIALVLDNTKLSAENPNVAPIPFIYVENQWRSIKTAFTSDPSPGNTTTFTLEDKSSPALAAVAISAEAYEALWDLDDHLEDLSRDWLCNSTALSLSRRG</sequence>
<dbReference type="EMBL" id="KZ988419">
    <property type="protein sequence ID" value="RKP12238.1"/>
    <property type="molecule type" value="Genomic_DNA"/>
</dbReference>
<accession>A0A4P9Y0I2</accession>
<keyword evidence="2" id="KW-1185">Reference proteome</keyword>
<name>A0A4P9Y0I2_9FUNG</name>
<evidence type="ECO:0000313" key="1">
    <source>
        <dbReference type="EMBL" id="RKP12238.1"/>
    </source>
</evidence>
<evidence type="ECO:0000313" key="2">
    <source>
        <dbReference type="Proteomes" id="UP000267251"/>
    </source>
</evidence>